<evidence type="ECO:0000313" key="2">
    <source>
        <dbReference type="Proteomes" id="UP001066276"/>
    </source>
</evidence>
<dbReference type="EMBL" id="JANPWB010000012">
    <property type="protein sequence ID" value="KAJ1115918.1"/>
    <property type="molecule type" value="Genomic_DNA"/>
</dbReference>
<evidence type="ECO:0000313" key="1">
    <source>
        <dbReference type="EMBL" id="KAJ1115918.1"/>
    </source>
</evidence>
<reference evidence="1" key="1">
    <citation type="journal article" date="2022" name="bioRxiv">
        <title>Sequencing and chromosome-scale assembly of the giantPleurodeles waltlgenome.</title>
        <authorList>
            <person name="Brown T."/>
            <person name="Elewa A."/>
            <person name="Iarovenko S."/>
            <person name="Subramanian E."/>
            <person name="Araus A.J."/>
            <person name="Petzold A."/>
            <person name="Susuki M."/>
            <person name="Suzuki K.-i.T."/>
            <person name="Hayashi T."/>
            <person name="Toyoda A."/>
            <person name="Oliveira C."/>
            <person name="Osipova E."/>
            <person name="Leigh N.D."/>
            <person name="Simon A."/>
            <person name="Yun M.H."/>
        </authorList>
    </citation>
    <scope>NUCLEOTIDE SEQUENCE</scope>
    <source>
        <strain evidence="1">20211129_DDA</strain>
        <tissue evidence="1">Liver</tissue>
    </source>
</reference>
<dbReference type="AlphaFoldDB" id="A0AAV7NRN6"/>
<name>A0AAV7NRN6_PLEWA</name>
<accession>A0AAV7NRN6</accession>
<organism evidence="1 2">
    <name type="scientific">Pleurodeles waltl</name>
    <name type="common">Iberian ribbed newt</name>
    <dbReference type="NCBI Taxonomy" id="8319"/>
    <lineage>
        <taxon>Eukaryota</taxon>
        <taxon>Metazoa</taxon>
        <taxon>Chordata</taxon>
        <taxon>Craniata</taxon>
        <taxon>Vertebrata</taxon>
        <taxon>Euteleostomi</taxon>
        <taxon>Amphibia</taxon>
        <taxon>Batrachia</taxon>
        <taxon>Caudata</taxon>
        <taxon>Salamandroidea</taxon>
        <taxon>Salamandridae</taxon>
        <taxon>Pleurodelinae</taxon>
        <taxon>Pleurodeles</taxon>
    </lineage>
</organism>
<dbReference type="Proteomes" id="UP001066276">
    <property type="component" value="Chromosome 8"/>
</dbReference>
<sequence length="228" mass="25455">MATARATKSLTGVRHRCYQHLAAGSLTRARCLATRESADFRFRLLFSPPGSRLPRQFGSATRGRSNRRRPATNLHTIMATARATKSLTGVRHRCYQHLAAGSLTRARCLATCESADFRFRLLFSPPGSRLLRQFGSATRGRSNRRRPATNLHTIMATARATKSLTGVRHRCYQHLAAGSLTRARCLATCESADFRFRLLFSPPGSRLLRQFGSATRGRSNRRRPATNL</sequence>
<comment type="caution">
    <text evidence="1">The sequence shown here is derived from an EMBL/GenBank/DDBJ whole genome shotgun (WGS) entry which is preliminary data.</text>
</comment>
<gene>
    <name evidence="1" type="ORF">NDU88_004138</name>
</gene>
<protein>
    <submittedName>
        <fullName evidence="1">Uncharacterized protein</fullName>
    </submittedName>
</protein>
<proteinExistence type="predicted"/>
<keyword evidence="2" id="KW-1185">Reference proteome</keyword>